<feature type="signal peptide" evidence="11">
    <location>
        <begin position="1"/>
        <end position="26"/>
    </location>
</feature>
<dbReference type="GO" id="GO:0009887">
    <property type="term" value="P:animal organ morphogenesis"/>
    <property type="evidence" value="ECO:0007669"/>
    <property type="project" value="TreeGrafter"/>
</dbReference>
<dbReference type="InterPro" id="IPR050440">
    <property type="entry name" value="Laminin/Netrin_ECM"/>
</dbReference>
<protein>
    <recommendedName>
        <fullName evidence="16">Laminin subunit alpha 3</fullName>
    </recommendedName>
</protein>
<dbReference type="FunFam" id="2.10.25.10:FF:000069">
    <property type="entry name" value="Laminin subunit alpha 1"/>
    <property type="match status" value="1"/>
</dbReference>
<keyword evidence="4 11" id="KW-0732">Signal</keyword>
<dbReference type="GO" id="GO:0007411">
    <property type="term" value="P:axon guidance"/>
    <property type="evidence" value="ECO:0007669"/>
    <property type="project" value="TreeGrafter"/>
</dbReference>
<evidence type="ECO:0000256" key="8">
    <source>
        <dbReference type="ARBA" id="ARBA00023180"/>
    </source>
</evidence>
<evidence type="ECO:0000256" key="1">
    <source>
        <dbReference type="ARBA" id="ARBA00004302"/>
    </source>
</evidence>
<dbReference type="PRINTS" id="PR00011">
    <property type="entry name" value="EGFLAMININ"/>
</dbReference>
<reference evidence="15" key="2">
    <citation type="journal article" date="2017" name="Sci. Adv.">
        <title>A tail of two voltages: Proteomic comparison of the three electric organs of the electric eel.</title>
        <authorList>
            <person name="Traeger L.L."/>
            <person name="Sabat G."/>
            <person name="Barrett-Wilt G.A."/>
            <person name="Wells G.B."/>
            <person name="Sussman M.R."/>
        </authorList>
    </citation>
    <scope>NUCLEOTIDE SEQUENCE [LARGE SCALE GENOMIC DNA]</scope>
</reference>
<gene>
    <name evidence="14" type="primary">LAMA3</name>
</gene>
<sequence>MARSRGALRSTALLVLACLPVCVVLSAQLSANDISRFNLSPPYFNLAEGSRVSASATCGEDQSGTPRSDLFCKLVGGPAVGLPSQTIQGQFCDLCNANNPDKAHPVTHAIDGTERWWQSPPLSRGLAYNEVNVTLDLGQLFHVAYIIIKFANSPRPDLWILEHSVDHGRSFVPWQYFAHSKQDCIEKFGRQANGRILRDDDQICTTEYSRILPLENGEVVVSLVNGRPGSKNFTHSPALQEFTKATNIRLHFLRTSTLLGHLISKAQRDPTVTRRYYYSIKDISVGGRCVCHGHAQVCGARVPAKLQCECQHNTCGESCDRCCPGYHQKPWRPATAQNPNECEPCQCHSHATDCYYDADVAGRRASLNVYGRYDGGGVCLNCQHHTAGLNCEVCAPGFYRPHGVPPESPTGCAPCRCDSRTTAGCEVGSGRCVCKAQYSGENCDHCAHGYYHYPRCIWTNPTSGSSAACVCVQAGTVPEVCSRSGHCLCRPGVTGEHCDRCRLGHHTFPSCHGEQISDRLRKPLL</sequence>
<dbReference type="PROSITE" id="PS50027">
    <property type="entry name" value="EGF_LAM_2"/>
    <property type="match status" value="1"/>
</dbReference>
<dbReference type="Pfam" id="PF00055">
    <property type="entry name" value="Laminin_N"/>
    <property type="match status" value="1"/>
</dbReference>
<feature type="domain" description="Laminin N-terminal" evidence="13">
    <location>
        <begin position="35"/>
        <end position="288"/>
    </location>
</feature>
<dbReference type="CDD" id="cd00055">
    <property type="entry name" value="EGF_Lam"/>
    <property type="match status" value="4"/>
</dbReference>
<reference evidence="14" key="5">
    <citation type="submission" date="2025-09" db="UniProtKB">
        <authorList>
            <consortium name="Ensembl"/>
        </authorList>
    </citation>
    <scope>IDENTIFICATION</scope>
</reference>
<evidence type="ECO:0000259" key="13">
    <source>
        <dbReference type="PROSITE" id="PS51117"/>
    </source>
</evidence>
<dbReference type="Proteomes" id="UP000314983">
    <property type="component" value="Chromosome 19"/>
</dbReference>
<keyword evidence="5" id="KW-0677">Repeat</keyword>
<dbReference type="InterPro" id="IPR002049">
    <property type="entry name" value="LE_dom"/>
</dbReference>
<evidence type="ECO:0000256" key="11">
    <source>
        <dbReference type="SAM" id="SignalP"/>
    </source>
</evidence>
<dbReference type="Gene3D" id="2.60.120.260">
    <property type="entry name" value="Galactose-binding domain-like"/>
    <property type="match status" value="1"/>
</dbReference>
<keyword evidence="9 10" id="KW-0424">Laminin EGF-like domain</keyword>
<keyword evidence="6" id="KW-0084">Basement membrane</keyword>
<feature type="chain" id="PRO_5044242033" description="Laminin subunit alpha 3" evidence="11">
    <location>
        <begin position="27"/>
        <end position="525"/>
    </location>
</feature>
<evidence type="ECO:0000256" key="6">
    <source>
        <dbReference type="ARBA" id="ARBA00022869"/>
    </source>
</evidence>
<dbReference type="Gene3D" id="2.10.25.10">
    <property type="entry name" value="Laminin"/>
    <property type="match status" value="3"/>
</dbReference>
<evidence type="ECO:0000313" key="14">
    <source>
        <dbReference type="Ensembl" id="ENSEEEP00000041127.2"/>
    </source>
</evidence>
<evidence type="ECO:0008006" key="16">
    <source>
        <dbReference type="Google" id="ProtNLM"/>
    </source>
</evidence>
<dbReference type="Pfam" id="PF00053">
    <property type="entry name" value="EGF_laminin"/>
    <property type="match status" value="4"/>
</dbReference>
<dbReference type="OMA" id="CSCDERT"/>
<evidence type="ECO:0000256" key="4">
    <source>
        <dbReference type="ARBA" id="ARBA00022729"/>
    </source>
</evidence>
<evidence type="ECO:0000256" key="5">
    <source>
        <dbReference type="ARBA" id="ARBA00022737"/>
    </source>
</evidence>
<keyword evidence="15" id="KW-1185">Reference proteome</keyword>
<dbReference type="PROSITE" id="PS01248">
    <property type="entry name" value="EGF_LAM_1"/>
    <property type="match status" value="2"/>
</dbReference>
<comment type="subcellular location">
    <subcellularLocation>
        <location evidence="1">Secreted</location>
        <location evidence="1">Extracellular space</location>
        <location evidence="1">Extracellular matrix</location>
        <location evidence="1">Basement membrane</location>
    </subcellularLocation>
</comment>
<proteinExistence type="predicted"/>
<reference evidence="14" key="4">
    <citation type="submission" date="2025-08" db="UniProtKB">
        <authorList>
            <consortium name="Ensembl"/>
        </authorList>
    </citation>
    <scope>IDENTIFICATION</scope>
</reference>
<accession>A0A4W4GXS0</accession>
<evidence type="ECO:0000256" key="3">
    <source>
        <dbReference type="ARBA" id="ARBA00022530"/>
    </source>
</evidence>
<name>A0A4W4GXS0_ELEEL</name>
<dbReference type="GO" id="GO:0005604">
    <property type="term" value="C:basement membrane"/>
    <property type="evidence" value="ECO:0007669"/>
    <property type="project" value="UniProtKB-SubCell"/>
</dbReference>
<dbReference type="InterPro" id="IPR008211">
    <property type="entry name" value="Laminin_N"/>
</dbReference>
<evidence type="ECO:0000256" key="7">
    <source>
        <dbReference type="ARBA" id="ARBA00023157"/>
    </source>
</evidence>
<dbReference type="FunFam" id="2.60.120.260:FF:000092">
    <property type="entry name" value="Laminin subunit alpha-3"/>
    <property type="match status" value="1"/>
</dbReference>
<dbReference type="SMART" id="SM00180">
    <property type="entry name" value="EGF_Lam"/>
    <property type="match status" value="4"/>
</dbReference>
<dbReference type="GO" id="GO:0009888">
    <property type="term" value="P:tissue development"/>
    <property type="evidence" value="ECO:0007669"/>
    <property type="project" value="TreeGrafter"/>
</dbReference>
<dbReference type="PANTHER" id="PTHR10574">
    <property type="entry name" value="NETRIN/LAMININ-RELATED"/>
    <property type="match status" value="1"/>
</dbReference>
<dbReference type="AlphaFoldDB" id="A0A4W4GXS0"/>
<evidence type="ECO:0000313" key="15">
    <source>
        <dbReference type="Proteomes" id="UP000314983"/>
    </source>
</evidence>
<evidence type="ECO:0000259" key="12">
    <source>
        <dbReference type="PROSITE" id="PS50027"/>
    </source>
</evidence>
<dbReference type="GO" id="GO:0005201">
    <property type="term" value="F:extracellular matrix structural constituent"/>
    <property type="evidence" value="ECO:0007669"/>
    <property type="project" value="TreeGrafter"/>
</dbReference>
<evidence type="ECO:0000256" key="9">
    <source>
        <dbReference type="ARBA" id="ARBA00023292"/>
    </source>
</evidence>
<keyword evidence="3" id="KW-0272">Extracellular matrix</keyword>
<dbReference type="PANTHER" id="PTHR10574:SF406">
    <property type="entry name" value="LAMININ SUBUNIT ALPHA 5"/>
    <property type="match status" value="1"/>
</dbReference>
<feature type="disulfide bond" evidence="10">
    <location>
        <begin position="469"/>
        <end position="481"/>
    </location>
</feature>
<dbReference type="STRING" id="8005.ENSEEEP00000041127"/>
<keyword evidence="7 10" id="KW-1015">Disulfide bond</keyword>
<feature type="domain" description="Laminin EGF-like" evidence="12">
    <location>
        <begin position="469"/>
        <end position="513"/>
    </location>
</feature>
<dbReference type="PROSITE" id="PS51117">
    <property type="entry name" value="LAMININ_NTER"/>
    <property type="match status" value="1"/>
</dbReference>
<reference evidence="14" key="3">
    <citation type="submission" date="2020-05" db="EMBL/GenBank/DDBJ databases">
        <title>Electrophorus electricus (electric eel) genome, fEleEle1, primary haplotype.</title>
        <authorList>
            <person name="Myers G."/>
            <person name="Meyer A."/>
            <person name="Fedrigo O."/>
            <person name="Formenti G."/>
            <person name="Rhie A."/>
            <person name="Tracey A."/>
            <person name="Sims Y."/>
            <person name="Jarvis E.D."/>
        </authorList>
    </citation>
    <scope>NUCLEOTIDE SEQUENCE [LARGE SCALE GENOMIC DNA]</scope>
</reference>
<keyword evidence="8" id="KW-0325">Glycoprotein</keyword>
<dbReference type="GeneTree" id="ENSGT00940000155638"/>
<dbReference type="SUPFAM" id="SSF57196">
    <property type="entry name" value="EGF/Laminin"/>
    <property type="match status" value="4"/>
</dbReference>
<keyword evidence="2" id="KW-0964">Secreted</keyword>
<evidence type="ECO:0000256" key="10">
    <source>
        <dbReference type="PROSITE-ProRule" id="PRU00460"/>
    </source>
</evidence>
<dbReference type="SMART" id="SM00136">
    <property type="entry name" value="LamNT"/>
    <property type="match status" value="1"/>
</dbReference>
<reference evidence="15" key="1">
    <citation type="journal article" date="2014" name="Science">
        <title>Nonhuman genetics. Genomic basis for the convergent evolution of electric organs.</title>
        <authorList>
            <person name="Gallant J.R."/>
            <person name="Traeger L.L."/>
            <person name="Volkening J.D."/>
            <person name="Moffett H."/>
            <person name="Chen P.H."/>
            <person name="Novina C.D."/>
            <person name="Phillips G.N.Jr."/>
            <person name="Anand R."/>
            <person name="Wells G.B."/>
            <person name="Pinch M."/>
            <person name="Guth R."/>
            <person name="Unguez G.A."/>
            <person name="Albert J.S."/>
            <person name="Zakon H.H."/>
            <person name="Samanta M.P."/>
            <person name="Sussman M.R."/>
        </authorList>
    </citation>
    <scope>NUCLEOTIDE SEQUENCE [LARGE SCALE GENOMIC DNA]</scope>
</reference>
<dbReference type="GO" id="GO:0005576">
    <property type="term" value="C:extracellular region"/>
    <property type="evidence" value="ECO:0007669"/>
    <property type="project" value="UniProtKB-ARBA"/>
</dbReference>
<evidence type="ECO:0000256" key="2">
    <source>
        <dbReference type="ARBA" id="ARBA00022525"/>
    </source>
</evidence>
<organism evidence="14 15">
    <name type="scientific">Electrophorus electricus</name>
    <name type="common">Electric eel</name>
    <name type="synonym">Gymnotus electricus</name>
    <dbReference type="NCBI Taxonomy" id="8005"/>
    <lineage>
        <taxon>Eukaryota</taxon>
        <taxon>Metazoa</taxon>
        <taxon>Chordata</taxon>
        <taxon>Craniata</taxon>
        <taxon>Vertebrata</taxon>
        <taxon>Euteleostomi</taxon>
        <taxon>Actinopterygii</taxon>
        <taxon>Neopterygii</taxon>
        <taxon>Teleostei</taxon>
        <taxon>Ostariophysi</taxon>
        <taxon>Gymnotiformes</taxon>
        <taxon>Gymnotoidei</taxon>
        <taxon>Gymnotidae</taxon>
        <taxon>Electrophorus</taxon>
    </lineage>
</organism>
<comment type="caution">
    <text evidence="10">Lacks conserved residue(s) required for the propagation of feature annotation.</text>
</comment>
<feature type="disulfide bond" evidence="10">
    <location>
        <begin position="489"/>
        <end position="498"/>
    </location>
</feature>
<dbReference type="Ensembl" id="ENSEEET00000041601.2">
    <property type="protein sequence ID" value="ENSEEEP00000041127.2"/>
    <property type="gene ID" value="ENSEEEG00000019461.2"/>
</dbReference>